<dbReference type="Proteomes" id="UP000237968">
    <property type="component" value="Unassembled WGS sequence"/>
</dbReference>
<dbReference type="EMBL" id="PVNK01000278">
    <property type="protein sequence ID" value="PRP90540.1"/>
    <property type="molecule type" value="Genomic_DNA"/>
</dbReference>
<comment type="caution">
    <text evidence="4">Lacks conserved residue(s) required for the propagation of feature annotation.</text>
</comment>
<evidence type="ECO:0000256" key="5">
    <source>
        <dbReference type="PROSITE-ProRule" id="PRU10015"/>
    </source>
</evidence>
<feature type="active site" evidence="5">
    <location>
        <position position="401"/>
    </location>
</feature>
<dbReference type="CDD" id="cd02440">
    <property type="entry name" value="AdoMet_MTases"/>
    <property type="match status" value="1"/>
</dbReference>
<sequence>MSVVTTKIATVEIRDLAHGGAGVGKALDGDDARVWFVDGALPGERVRASLDAEHKSWLRGHTLEVLEPSPARVAPPCPLADRCGGCTWQHVDAAAQAQLKADIVANQLRKLPAPTPVAVPSPSALGYRRRARVHYQRDPGREGEGFALGFYGQRSHEIVDADRCPVLDPALDWAVQQVRAWARWLPESGSVHGLSNGAEVVLGLPGVRPTPELEAAIRAVIEASAPAEGSDSSPSGPSLVGVQLRAGRARVGVGRTWLELDGDGPTPPVSQGPFTFSQAQAAQNAALVAHVVEMAAPADRRVLELHAGVGNFSRALARSAKRVWTVDGDREAVANLQRTVERWGLPINAKRGQAEKLLAKLAGGGRHYDVVVCDPPRAGIGAQAARDLAAVARERIVYVSCDPATLARDLSHLAGPDAAFELVDLRVFDMMPMTAEVEVVATLVRRGQQHGAG</sequence>
<organism evidence="7 8">
    <name type="scientific">Enhygromyxa salina</name>
    <dbReference type="NCBI Taxonomy" id="215803"/>
    <lineage>
        <taxon>Bacteria</taxon>
        <taxon>Pseudomonadati</taxon>
        <taxon>Myxococcota</taxon>
        <taxon>Polyangia</taxon>
        <taxon>Nannocystales</taxon>
        <taxon>Nannocystaceae</taxon>
        <taxon>Enhygromyxa</taxon>
    </lineage>
</organism>
<dbReference type="Gene3D" id="2.40.50.140">
    <property type="entry name" value="Nucleic acid-binding proteins"/>
    <property type="match status" value="1"/>
</dbReference>
<dbReference type="Gene3D" id="2.40.50.1070">
    <property type="match status" value="1"/>
</dbReference>
<dbReference type="PROSITE" id="PS50926">
    <property type="entry name" value="TRAM"/>
    <property type="match status" value="1"/>
</dbReference>
<feature type="domain" description="TRAM" evidence="6">
    <location>
        <begin position="2"/>
        <end position="64"/>
    </location>
</feature>
<feature type="binding site" evidence="4">
    <location>
        <position position="278"/>
    </location>
    <ligand>
        <name>S-adenosyl-L-methionine</name>
        <dbReference type="ChEBI" id="CHEBI:59789"/>
    </ligand>
</feature>
<dbReference type="EC" id="2.1.1.189" evidence="7"/>
<feature type="binding site" evidence="4">
    <location>
        <position position="374"/>
    </location>
    <ligand>
        <name>S-adenosyl-L-methionine</name>
        <dbReference type="ChEBI" id="CHEBI:59789"/>
    </ligand>
</feature>
<dbReference type="PANTHER" id="PTHR11061">
    <property type="entry name" value="RNA M5U METHYLTRANSFERASE"/>
    <property type="match status" value="1"/>
</dbReference>
<evidence type="ECO:0000313" key="7">
    <source>
        <dbReference type="EMBL" id="PRP90540.1"/>
    </source>
</evidence>
<dbReference type="InterPro" id="IPR012340">
    <property type="entry name" value="NA-bd_OB-fold"/>
</dbReference>
<dbReference type="PROSITE" id="PS51687">
    <property type="entry name" value="SAM_MT_RNA_M5U"/>
    <property type="match status" value="1"/>
</dbReference>
<feature type="binding site" evidence="4">
    <location>
        <position position="327"/>
    </location>
    <ligand>
        <name>S-adenosyl-L-methionine</name>
        <dbReference type="ChEBI" id="CHEBI:59789"/>
    </ligand>
</feature>
<dbReference type="GO" id="GO:0070475">
    <property type="term" value="P:rRNA base methylation"/>
    <property type="evidence" value="ECO:0007669"/>
    <property type="project" value="TreeGrafter"/>
</dbReference>
<evidence type="ECO:0000256" key="3">
    <source>
        <dbReference type="ARBA" id="ARBA00022691"/>
    </source>
</evidence>
<dbReference type="InterPro" id="IPR002792">
    <property type="entry name" value="TRAM_dom"/>
</dbReference>
<keyword evidence="8" id="KW-1185">Reference proteome</keyword>
<dbReference type="SUPFAM" id="SSF50249">
    <property type="entry name" value="Nucleic acid-binding proteins"/>
    <property type="match status" value="1"/>
</dbReference>
<gene>
    <name evidence="7" type="primary">rlmCD_2</name>
    <name evidence="7" type="ORF">ENSA5_63430</name>
</gene>
<dbReference type="AlphaFoldDB" id="A0A2S9XCK9"/>
<dbReference type="SUPFAM" id="SSF53335">
    <property type="entry name" value="S-adenosyl-L-methionine-dependent methyltransferases"/>
    <property type="match status" value="1"/>
</dbReference>
<accession>A0A2S9XCK9</accession>
<dbReference type="PANTHER" id="PTHR11061:SF30">
    <property type="entry name" value="TRNA (URACIL(54)-C(5))-METHYLTRANSFERASE"/>
    <property type="match status" value="1"/>
</dbReference>
<comment type="caution">
    <text evidence="7">The sequence shown here is derived from an EMBL/GenBank/DDBJ whole genome shotgun (WGS) entry which is preliminary data.</text>
</comment>
<dbReference type="Pfam" id="PF05958">
    <property type="entry name" value="tRNA_U5-meth_tr"/>
    <property type="match status" value="1"/>
</dbReference>
<comment type="similarity">
    <text evidence="4">Belongs to the class I-like SAM-binding methyltransferase superfamily. RNA M5U methyltransferase family.</text>
</comment>
<evidence type="ECO:0000259" key="6">
    <source>
        <dbReference type="PROSITE" id="PS50926"/>
    </source>
</evidence>
<dbReference type="GO" id="GO:0070041">
    <property type="term" value="F:rRNA (uridine-C5-)-methyltransferase activity"/>
    <property type="evidence" value="ECO:0007669"/>
    <property type="project" value="TreeGrafter"/>
</dbReference>
<evidence type="ECO:0000256" key="4">
    <source>
        <dbReference type="PROSITE-ProRule" id="PRU01024"/>
    </source>
</evidence>
<keyword evidence="1 4" id="KW-0489">Methyltransferase</keyword>
<dbReference type="PROSITE" id="PS01230">
    <property type="entry name" value="TRMA_1"/>
    <property type="match status" value="1"/>
</dbReference>
<keyword evidence="2 4" id="KW-0808">Transferase</keyword>
<proteinExistence type="inferred from homology"/>
<dbReference type="RefSeq" id="WP_106395515.1">
    <property type="nucleotide sequence ID" value="NZ_PVNK01000278.1"/>
</dbReference>
<dbReference type="InterPro" id="IPR029063">
    <property type="entry name" value="SAM-dependent_MTases_sf"/>
</dbReference>
<evidence type="ECO:0000313" key="8">
    <source>
        <dbReference type="Proteomes" id="UP000237968"/>
    </source>
</evidence>
<dbReference type="InterPro" id="IPR010280">
    <property type="entry name" value="U5_MeTrfase_fam"/>
</dbReference>
<reference evidence="7 8" key="1">
    <citation type="submission" date="2018-03" db="EMBL/GenBank/DDBJ databases">
        <title>Draft Genome Sequences of the Obligatory Marine Myxobacteria Enhygromyxa salina SWB005.</title>
        <authorList>
            <person name="Poehlein A."/>
            <person name="Moghaddam J.A."/>
            <person name="Harms H."/>
            <person name="Alanjari M."/>
            <person name="Koenig G.M."/>
            <person name="Daniel R."/>
            <person name="Schaeberle T.F."/>
        </authorList>
    </citation>
    <scope>NUCLEOTIDE SEQUENCE [LARGE SCALE GENOMIC DNA]</scope>
    <source>
        <strain evidence="7 8">SWB005</strain>
    </source>
</reference>
<keyword evidence="3 4" id="KW-0949">S-adenosyl-L-methionine</keyword>
<dbReference type="InterPro" id="IPR030390">
    <property type="entry name" value="MeTrfase_TrmA_AS"/>
</dbReference>
<dbReference type="OrthoDB" id="9804590at2"/>
<evidence type="ECO:0000256" key="2">
    <source>
        <dbReference type="ARBA" id="ARBA00022679"/>
    </source>
</evidence>
<evidence type="ECO:0000256" key="1">
    <source>
        <dbReference type="ARBA" id="ARBA00022603"/>
    </source>
</evidence>
<dbReference type="Gene3D" id="3.40.50.150">
    <property type="entry name" value="Vaccinia Virus protein VP39"/>
    <property type="match status" value="2"/>
</dbReference>
<feature type="active site" description="Nucleophile" evidence="4">
    <location>
        <position position="401"/>
    </location>
</feature>
<protein>
    <submittedName>
        <fullName evidence="7">23S rRNA (Uracil-C(5))-methyltransferase RlmCD</fullName>
        <ecNumber evidence="7">2.1.1.189</ecNumber>
    </submittedName>
</protein>
<name>A0A2S9XCK9_9BACT</name>